<accession>A0A076YMV5</accession>
<organism evidence="1 2">
    <name type="scientific">Citrobacter phage Miller</name>
    <dbReference type="NCBI Taxonomy" id="1527524"/>
    <lineage>
        <taxon>Viruses</taxon>
        <taxon>Duplodnaviria</taxon>
        <taxon>Heunggongvirae</taxon>
        <taxon>Uroviricota</taxon>
        <taxon>Caudoviricetes</taxon>
        <taxon>Pantevenvirales</taxon>
        <taxon>Straboviridae</taxon>
        <taxon>Pseudotevenvirus</taxon>
        <taxon>Pseudotevenvirus miller</taxon>
    </lineage>
</organism>
<dbReference type="Proteomes" id="UP000201263">
    <property type="component" value="Segment"/>
</dbReference>
<name>A0A076YMV5_9CAUD</name>
<dbReference type="EMBL" id="KM236237">
    <property type="protein sequence ID" value="AIK68124.1"/>
    <property type="molecule type" value="Genomic_DNA"/>
</dbReference>
<evidence type="ECO:0000313" key="1">
    <source>
        <dbReference type="EMBL" id="AIK68124.1"/>
    </source>
</evidence>
<reference evidence="1 2" key="1">
    <citation type="submission" date="2014-07" db="EMBL/GenBank/DDBJ databases">
        <title>Complete Genome of Citrobacter freundii Myophage Miller.</title>
        <authorList>
            <person name="Hwang K."/>
            <person name="Luna A.J."/>
            <person name="Hernandez A.C."/>
            <person name="Everett G.F.K."/>
        </authorList>
    </citation>
    <scope>NUCLEOTIDE SEQUENCE [LARGE SCALE GENOMIC DNA]</scope>
</reference>
<keyword evidence="2" id="KW-1185">Reference proteome</keyword>
<dbReference type="KEGG" id="vg:22113660"/>
<protein>
    <submittedName>
        <fullName evidence="1">Uncharacterized protein</fullName>
    </submittedName>
</protein>
<dbReference type="GeneID" id="22113660"/>
<proteinExistence type="predicted"/>
<sequence>MKLYWLVFSNGFVMKGSVHCAKTYCKWNECSFRILSVASSQPVGDY</sequence>
<gene>
    <name evidence="1" type="ORF">CPTMiller_00188</name>
</gene>
<evidence type="ECO:0000313" key="2">
    <source>
        <dbReference type="Proteomes" id="UP000201263"/>
    </source>
</evidence>
<dbReference type="RefSeq" id="YP_009097790.1">
    <property type="nucleotide sequence ID" value="NC_025414.1"/>
</dbReference>